<sequence>MNTLTAVPDAPTTHRGGRWWRLAPIEARLLLRRRTTLLGVLSGPLVMIFFAVVLRPAEPQGWGALAGLGAYIGMLISVYTTAATVFTLRRESGALSRLRTTELTGPGIVVGTGTPLVVVGVVQTLLIGAVYVALGAPLPENPLLLLAALVLGGAFCVAAGALTSTFSRSAESVQFTAAPLLLVGSVAVNVLSTGVDGVLRGILLLVPGTPVADLVGIAWTGPAVAEVAGVPSWLLGLVVTAVWTAVAVVGAAARWRWTARG</sequence>
<keyword evidence="3 5" id="KW-1133">Transmembrane helix</keyword>
<evidence type="ECO:0000259" key="6">
    <source>
        <dbReference type="Pfam" id="PF12698"/>
    </source>
</evidence>
<dbReference type="PANTHER" id="PTHR43027:SF2">
    <property type="entry name" value="TRANSPORT PERMEASE PROTEIN"/>
    <property type="match status" value="1"/>
</dbReference>
<organism evidence="7 8">
    <name type="scientific">Pseudonocardia parietis</name>
    <dbReference type="NCBI Taxonomy" id="570936"/>
    <lineage>
        <taxon>Bacteria</taxon>
        <taxon>Bacillati</taxon>
        <taxon>Actinomycetota</taxon>
        <taxon>Actinomycetes</taxon>
        <taxon>Pseudonocardiales</taxon>
        <taxon>Pseudonocardiaceae</taxon>
        <taxon>Pseudonocardia</taxon>
    </lineage>
</organism>
<dbReference type="Pfam" id="PF12698">
    <property type="entry name" value="ABC2_membrane_3"/>
    <property type="match status" value="1"/>
</dbReference>
<dbReference type="RefSeq" id="WP_210026349.1">
    <property type="nucleotide sequence ID" value="NZ_JAGINU010000001.1"/>
</dbReference>
<feature type="transmembrane region" description="Helical" evidence="5">
    <location>
        <begin position="63"/>
        <end position="88"/>
    </location>
</feature>
<feature type="transmembrane region" description="Helical" evidence="5">
    <location>
        <begin position="143"/>
        <end position="163"/>
    </location>
</feature>
<accession>A0ABS4VQW0</accession>
<comment type="caution">
    <text evidence="7">The sequence shown here is derived from an EMBL/GenBank/DDBJ whole genome shotgun (WGS) entry which is preliminary data.</text>
</comment>
<evidence type="ECO:0000256" key="3">
    <source>
        <dbReference type="ARBA" id="ARBA00022989"/>
    </source>
</evidence>
<evidence type="ECO:0000313" key="8">
    <source>
        <dbReference type="Proteomes" id="UP001519295"/>
    </source>
</evidence>
<feature type="domain" description="ABC-2 type transporter transmembrane" evidence="6">
    <location>
        <begin position="65"/>
        <end position="248"/>
    </location>
</feature>
<feature type="transmembrane region" description="Helical" evidence="5">
    <location>
        <begin position="175"/>
        <end position="195"/>
    </location>
</feature>
<feature type="transmembrane region" description="Helical" evidence="5">
    <location>
        <begin position="108"/>
        <end position="131"/>
    </location>
</feature>
<evidence type="ECO:0000256" key="4">
    <source>
        <dbReference type="ARBA" id="ARBA00023136"/>
    </source>
</evidence>
<dbReference type="EMBL" id="JAGINU010000001">
    <property type="protein sequence ID" value="MBP2366314.1"/>
    <property type="molecule type" value="Genomic_DNA"/>
</dbReference>
<feature type="transmembrane region" description="Helical" evidence="5">
    <location>
        <begin position="37"/>
        <end position="57"/>
    </location>
</feature>
<dbReference type="PANTHER" id="PTHR43027">
    <property type="entry name" value="DOXORUBICIN RESISTANCE ABC TRANSPORTER PERMEASE PROTEIN DRRC-RELATED"/>
    <property type="match status" value="1"/>
</dbReference>
<evidence type="ECO:0000313" key="7">
    <source>
        <dbReference type="EMBL" id="MBP2366314.1"/>
    </source>
</evidence>
<keyword evidence="8" id="KW-1185">Reference proteome</keyword>
<feature type="transmembrane region" description="Helical" evidence="5">
    <location>
        <begin position="233"/>
        <end position="253"/>
    </location>
</feature>
<name>A0ABS4VQW0_9PSEU</name>
<keyword evidence="2 5" id="KW-0812">Transmembrane</keyword>
<comment type="subcellular location">
    <subcellularLocation>
        <location evidence="1">Membrane</location>
        <topology evidence="1">Multi-pass membrane protein</topology>
    </subcellularLocation>
</comment>
<evidence type="ECO:0000256" key="1">
    <source>
        <dbReference type="ARBA" id="ARBA00004141"/>
    </source>
</evidence>
<proteinExistence type="predicted"/>
<reference evidence="7 8" key="1">
    <citation type="submission" date="2021-03" db="EMBL/GenBank/DDBJ databases">
        <title>Sequencing the genomes of 1000 actinobacteria strains.</title>
        <authorList>
            <person name="Klenk H.-P."/>
        </authorList>
    </citation>
    <scope>NUCLEOTIDE SEQUENCE [LARGE SCALE GENOMIC DNA]</scope>
    <source>
        <strain evidence="7 8">DSM 45256</strain>
    </source>
</reference>
<dbReference type="Proteomes" id="UP001519295">
    <property type="component" value="Unassembled WGS sequence"/>
</dbReference>
<dbReference type="InterPro" id="IPR052902">
    <property type="entry name" value="ABC-2_transporter"/>
</dbReference>
<evidence type="ECO:0000256" key="2">
    <source>
        <dbReference type="ARBA" id="ARBA00022692"/>
    </source>
</evidence>
<keyword evidence="4 5" id="KW-0472">Membrane</keyword>
<dbReference type="InterPro" id="IPR013525">
    <property type="entry name" value="ABC2_TM"/>
</dbReference>
<protein>
    <submittedName>
        <fullName evidence="7">ABC-2 type transport system permease protein</fullName>
    </submittedName>
</protein>
<evidence type="ECO:0000256" key="5">
    <source>
        <dbReference type="SAM" id="Phobius"/>
    </source>
</evidence>
<gene>
    <name evidence="7" type="ORF">JOF36_002010</name>
</gene>